<protein>
    <submittedName>
        <fullName evidence="4">Glycosyl hydrolase</fullName>
    </submittedName>
</protein>
<dbReference type="InterPro" id="IPR017853">
    <property type="entry name" value="GH"/>
</dbReference>
<reference evidence="5" key="1">
    <citation type="submission" date="2021-07" db="EMBL/GenBank/DDBJ databases">
        <title>Complete genome sequencing of a Clostridium isolate.</title>
        <authorList>
            <person name="Ueki A."/>
            <person name="Tonouchi A."/>
        </authorList>
    </citation>
    <scope>NUCLEOTIDE SEQUENCE [LARGE SCALE GENOMIC DNA]</scope>
    <source>
        <strain evidence="5">C5S11</strain>
    </source>
</reference>
<dbReference type="InterPro" id="IPR013783">
    <property type="entry name" value="Ig-like_fold"/>
</dbReference>
<dbReference type="InterPro" id="IPR026891">
    <property type="entry name" value="Fn3-like"/>
</dbReference>
<gene>
    <name evidence="4" type="ORF">psyc5s11_11720</name>
</gene>
<dbReference type="SUPFAM" id="SSF51445">
    <property type="entry name" value="(Trans)glycosidases"/>
    <property type="match status" value="1"/>
</dbReference>
<proteinExistence type="inferred from homology"/>
<dbReference type="SUPFAM" id="SSF52279">
    <property type="entry name" value="Beta-D-glucan exohydrolase, C-terminal domain"/>
    <property type="match status" value="1"/>
</dbReference>
<dbReference type="Gene3D" id="3.40.50.1700">
    <property type="entry name" value="Glycoside hydrolase family 3 C-terminal domain"/>
    <property type="match status" value="1"/>
</dbReference>
<dbReference type="PANTHER" id="PTHR42715:SF10">
    <property type="entry name" value="BETA-GLUCOSIDASE"/>
    <property type="match status" value="1"/>
</dbReference>
<sequence length="737" mass="83146">MKKTINSDFFLKQIDADSRGIEANIKNATMVENKIDETISKLTLKEKVSMCHGAGLFRTQGVERLNILPIKMSDGPMGVRHEFPDDSWTPIGNSDDYVTYLPCNTALAATWSTDLAYEAGEVLGKEARGRGKDFILGPGINIIRSPLCGRNFEYMSEDPYLTSKMAVPFIKGVQEKNDISVCVKHFAVNNQETERLNVEPELDERTLREIYLPAFEAAVKEGNAYAIMTAYNKLFGHYCSHNKYLIKKILEEEWGFDGVVISDWGAIHDTVEAANAGMDIEMSVTTNFDEYYFANPLIKAVKEGEISEKVIDEKIKRILRLMYKINMFSDNRERGEYNSEENRKKTLDIARESIVLLKNERQILPLEDKKIKTLGVIGENANITHSNGGVSAEIKALYEITPLLGINMRLGGQTQVKYAKGYSNNKYLKEELINEAVELAKSCDAVIIIGGLKHISEDLELENNGITVIKNDKIKRRIDSEGYDRTDLELPYEQDDLIKRVLEVNKNAIVVMLSGSPVNMTRWIDDASAVVQTWYNGMEGGTALAEVLFGDVNPSGKLPITFPRKLEDCPAHKIGEFPGGEKVKYSEGVFVGYRYFSSYDIEPLFCFGHGLSYTNFKYEDLQVLVEGDKDDINISIILKISNCGQKTGKEVIQVYINDEESCVERPKIELKGFSKVSLEANESKEVKIKLGKKSLAYYSIEESKWVIQKGKFNIFVASSSMDIRLKEQIDIKSTYKF</sequence>
<evidence type="ECO:0000256" key="1">
    <source>
        <dbReference type="ARBA" id="ARBA00005336"/>
    </source>
</evidence>
<dbReference type="PRINTS" id="PR00133">
    <property type="entry name" value="GLHYDRLASE3"/>
</dbReference>
<dbReference type="InterPro" id="IPR001764">
    <property type="entry name" value="Glyco_hydro_3_N"/>
</dbReference>
<evidence type="ECO:0000256" key="2">
    <source>
        <dbReference type="ARBA" id="ARBA00022801"/>
    </source>
</evidence>
<evidence type="ECO:0000313" key="4">
    <source>
        <dbReference type="EMBL" id="BCZ45105.1"/>
    </source>
</evidence>
<dbReference type="Proteomes" id="UP000824633">
    <property type="component" value="Chromosome"/>
</dbReference>
<keyword evidence="2 4" id="KW-0378">Hydrolase</keyword>
<organism evidence="4 5">
    <name type="scientific">Clostridium gelidum</name>
    <dbReference type="NCBI Taxonomy" id="704125"/>
    <lineage>
        <taxon>Bacteria</taxon>
        <taxon>Bacillati</taxon>
        <taxon>Bacillota</taxon>
        <taxon>Clostridia</taxon>
        <taxon>Eubacteriales</taxon>
        <taxon>Clostridiaceae</taxon>
        <taxon>Clostridium</taxon>
    </lineage>
</organism>
<dbReference type="Pfam" id="PF01915">
    <property type="entry name" value="Glyco_hydro_3_C"/>
    <property type="match status" value="1"/>
</dbReference>
<dbReference type="Pfam" id="PF14310">
    <property type="entry name" value="Fn3-like"/>
    <property type="match status" value="1"/>
</dbReference>
<dbReference type="InterPro" id="IPR050288">
    <property type="entry name" value="Cellulose_deg_GH3"/>
</dbReference>
<dbReference type="PANTHER" id="PTHR42715">
    <property type="entry name" value="BETA-GLUCOSIDASE"/>
    <property type="match status" value="1"/>
</dbReference>
<keyword evidence="5" id="KW-1185">Reference proteome</keyword>
<dbReference type="GO" id="GO:0016787">
    <property type="term" value="F:hydrolase activity"/>
    <property type="evidence" value="ECO:0007669"/>
    <property type="project" value="UniProtKB-KW"/>
</dbReference>
<dbReference type="Pfam" id="PF00933">
    <property type="entry name" value="Glyco_hydro_3"/>
    <property type="match status" value="1"/>
</dbReference>
<evidence type="ECO:0000259" key="3">
    <source>
        <dbReference type="SMART" id="SM01217"/>
    </source>
</evidence>
<dbReference type="InterPro" id="IPR036962">
    <property type="entry name" value="Glyco_hydro_3_N_sf"/>
</dbReference>
<name>A0ABM7T1M1_9CLOT</name>
<feature type="domain" description="Fibronectin type III-like" evidence="3">
    <location>
        <begin position="650"/>
        <end position="720"/>
    </location>
</feature>
<dbReference type="Gene3D" id="2.60.40.10">
    <property type="entry name" value="Immunoglobulins"/>
    <property type="match status" value="1"/>
</dbReference>
<dbReference type="InterPro" id="IPR036881">
    <property type="entry name" value="Glyco_hydro_3_C_sf"/>
</dbReference>
<dbReference type="EMBL" id="AP024849">
    <property type="protein sequence ID" value="BCZ45105.1"/>
    <property type="molecule type" value="Genomic_DNA"/>
</dbReference>
<evidence type="ECO:0000313" key="5">
    <source>
        <dbReference type="Proteomes" id="UP000824633"/>
    </source>
</evidence>
<dbReference type="Gene3D" id="3.20.20.300">
    <property type="entry name" value="Glycoside hydrolase, family 3, N-terminal domain"/>
    <property type="match status" value="1"/>
</dbReference>
<dbReference type="InterPro" id="IPR002772">
    <property type="entry name" value="Glyco_hydro_3_C"/>
</dbReference>
<dbReference type="SMART" id="SM01217">
    <property type="entry name" value="Fn3_like"/>
    <property type="match status" value="1"/>
</dbReference>
<accession>A0ABM7T1M1</accession>
<comment type="similarity">
    <text evidence="1">Belongs to the glycosyl hydrolase 3 family.</text>
</comment>